<evidence type="ECO:0000256" key="4">
    <source>
        <dbReference type="SAM" id="SignalP"/>
    </source>
</evidence>
<evidence type="ECO:0000256" key="2">
    <source>
        <dbReference type="ARBA" id="ARBA00022729"/>
    </source>
</evidence>
<feature type="signal peptide" evidence="4">
    <location>
        <begin position="1"/>
        <end position="25"/>
    </location>
</feature>
<comment type="caution">
    <text evidence="6">The sequence shown here is derived from an EMBL/GenBank/DDBJ whole genome shotgun (WGS) entry which is preliminary data.</text>
</comment>
<dbReference type="InterPro" id="IPR017766">
    <property type="entry name" value="Sphingomyelinase/PLipase_C"/>
</dbReference>
<dbReference type="PANTHER" id="PTHR16320">
    <property type="entry name" value="SPHINGOMYELINASE FAMILY MEMBER"/>
    <property type="match status" value="1"/>
</dbReference>
<keyword evidence="7" id="KW-1185">Reference proteome</keyword>
<dbReference type="Pfam" id="PF03372">
    <property type="entry name" value="Exo_endo_phos"/>
    <property type="match status" value="1"/>
</dbReference>
<comment type="similarity">
    <text evidence="1">Belongs to the neutral sphingomyelinase family.</text>
</comment>
<feature type="domain" description="Endonuclease/exonuclease/phosphatase" evidence="5">
    <location>
        <begin position="40"/>
        <end position="275"/>
    </location>
</feature>
<dbReference type="InterPro" id="IPR005135">
    <property type="entry name" value="Endo/exonuclease/phosphatase"/>
</dbReference>
<dbReference type="RefSeq" id="WP_130342452.1">
    <property type="nucleotide sequence ID" value="NZ_SGWQ01000001.1"/>
</dbReference>
<organism evidence="6 7">
    <name type="scientific">Herbihabitans rhizosphaerae</name>
    <dbReference type="NCBI Taxonomy" id="1872711"/>
    <lineage>
        <taxon>Bacteria</taxon>
        <taxon>Bacillati</taxon>
        <taxon>Actinomycetota</taxon>
        <taxon>Actinomycetes</taxon>
        <taxon>Pseudonocardiales</taxon>
        <taxon>Pseudonocardiaceae</taxon>
        <taxon>Herbihabitans</taxon>
    </lineage>
</organism>
<dbReference type="InterPro" id="IPR038772">
    <property type="entry name" value="Sph/SMPD2-like"/>
</dbReference>
<dbReference type="AlphaFoldDB" id="A0A4Q7L597"/>
<keyword evidence="3" id="KW-0378">Hydrolase</keyword>
<dbReference type="EMBL" id="SGWQ01000001">
    <property type="protein sequence ID" value="RZS44819.1"/>
    <property type="molecule type" value="Genomic_DNA"/>
</dbReference>
<evidence type="ECO:0000259" key="5">
    <source>
        <dbReference type="Pfam" id="PF03372"/>
    </source>
</evidence>
<name>A0A4Q7L597_9PSEU</name>
<dbReference type="GO" id="GO:0004767">
    <property type="term" value="F:sphingomyelin phosphodiesterase activity"/>
    <property type="evidence" value="ECO:0007669"/>
    <property type="project" value="InterPro"/>
</dbReference>
<dbReference type="GO" id="GO:0005576">
    <property type="term" value="C:extracellular region"/>
    <property type="evidence" value="ECO:0007669"/>
    <property type="project" value="InterPro"/>
</dbReference>
<sequence length="318" mass="34180">MRIRFVFPVVVAAVAALVTAGQSSAEPAARAVAVAPKIASYNVFMLSRNLYPNWGQLARADLIDRQGVLDGQDVVVLNEAFDNAASDKLLANLADTYPNQTPVLGRSRTGWDATHGEYSDLTPEDGGVAVLSRWPISRKEQYVYADGCGADALANKGFVYVVLATPQGPLHVVGTHMQADDSLCGSPGAVRATQRAEIRKFLAARQIPAAEPVYVAGDMNVIEAGEEYPAMLRELGATAPTHTGHPHSWDCDDNTVCVGQYGSGQPSQHLDYVLPLAGHPAPAVYENETRRVKSPQWTVVGETYDDYSDHYPVFGAGQ</sequence>
<proteinExistence type="inferred from homology"/>
<dbReference type="PANTHER" id="PTHR16320:SF23">
    <property type="entry name" value="SPHINGOMYELINASE C 1"/>
    <property type="match status" value="1"/>
</dbReference>
<accession>A0A4Q7L597</accession>
<dbReference type="InterPro" id="IPR036691">
    <property type="entry name" value="Endo/exonu/phosph_ase_sf"/>
</dbReference>
<keyword evidence="2 4" id="KW-0732">Signal</keyword>
<dbReference type="NCBIfam" id="TIGR03395">
    <property type="entry name" value="sphingomy"/>
    <property type="match status" value="1"/>
</dbReference>
<feature type="chain" id="PRO_5020763894" evidence="4">
    <location>
        <begin position="26"/>
        <end position="318"/>
    </location>
</feature>
<evidence type="ECO:0000256" key="3">
    <source>
        <dbReference type="ARBA" id="ARBA00022801"/>
    </source>
</evidence>
<protein>
    <submittedName>
        <fullName evidence="6">Sphingomyelin phosphodiesterase</fullName>
    </submittedName>
</protein>
<gene>
    <name evidence="6" type="ORF">EV193_101698</name>
</gene>
<dbReference type="Gene3D" id="3.60.10.10">
    <property type="entry name" value="Endonuclease/exonuclease/phosphatase"/>
    <property type="match status" value="1"/>
</dbReference>
<dbReference type="Proteomes" id="UP000294257">
    <property type="component" value="Unassembled WGS sequence"/>
</dbReference>
<dbReference type="OrthoDB" id="338539at2"/>
<evidence type="ECO:0000313" key="7">
    <source>
        <dbReference type="Proteomes" id="UP000294257"/>
    </source>
</evidence>
<dbReference type="CDD" id="cd09078">
    <property type="entry name" value="nSMase"/>
    <property type="match status" value="1"/>
</dbReference>
<evidence type="ECO:0000256" key="1">
    <source>
        <dbReference type="ARBA" id="ARBA00006335"/>
    </source>
</evidence>
<reference evidence="6 7" key="1">
    <citation type="submission" date="2019-02" db="EMBL/GenBank/DDBJ databases">
        <title>Genomic Encyclopedia of Type Strains, Phase IV (KMG-IV): sequencing the most valuable type-strain genomes for metagenomic binning, comparative biology and taxonomic classification.</title>
        <authorList>
            <person name="Goeker M."/>
        </authorList>
    </citation>
    <scope>NUCLEOTIDE SEQUENCE [LARGE SCALE GENOMIC DNA]</scope>
    <source>
        <strain evidence="6 7">DSM 101727</strain>
    </source>
</reference>
<dbReference type="SUPFAM" id="SSF56219">
    <property type="entry name" value="DNase I-like"/>
    <property type="match status" value="1"/>
</dbReference>
<evidence type="ECO:0000313" key="6">
    <source>
        <dbReference type="EMBL" id="RZS44819.1"/>
    </source>
</evidence>